<dbReference type="PRINTS" id="PR00120">
    <property type="entry name" value="HATPASE"/>
</dbReference>
<dbReference type="Pfam" id="PF00122">
    <property type="entry name" value="E1-E2_ATPase"/>
    <property type="match status" value="1"/>
</dbReference>
<feature type="transmembrane region" description="Helical" evidence="9">
    <location>
        <begin position="756"/>
        <end position="776"/>
    </location>
</feature>
<dbReference type="InterPro" id="IPR023299">
    <property type="entry name" value="ATPase_P-typ_cyto_dom_N"/>
</dbReference>
<dbReference type="InterPro" id="IPR001757">
    <property type="entry name" value="P_typ_ATPase"/>
</dbReference>
<dbReference type="Pfam" id="PF00702">
    <property type="entry name" value="Hydrolase"/>
    <property type="match status" value="1"/>
</dbReference>
<proteinExistence type="predicted"/>
<sequence>MIHPDQPDWHDVRGLGRAEAAARLREEGCNELPGSRHRSLFALILEVLREPMLLLLVAAAGIYFVLGDAREAAVLLASVLGVMALTLYQEQRTERVLEALRELSSPRALVVRDGELVRIAGREVVRGDIVLLGEGDRVPADAVVLAQRNLVLDESLLTGESTPVHKRARTAGEATSPPPRPGGDDLPYVWSGTLVVQGSALVEVTATGPRSELGRIGKSLQSLSAEPSPLQRQTRVLVRSFALAGLGLCVLLVLAHGLLRDGWLAGLLAGITLAMAILPEEIPVVLTVFLALGAWRLSRRHVLARRAAAVETLGAASVLCVDKTGTLTLNRMRVHSLVVGEASFRIPTEGGAALPVVFAPLLEHAMLACEPEPVDPMERTLHESGRRYLASDRRFADWTLQQAYPLTRTRRAVALVWTRPEGGGVVAAKGAPEAIAALCRLDPAATSALLAKVEALAAQGLRVLGVAKAEVAGNGPWPEDPCDFAFRLLGLVAFVDPLRPTVPAAIAECKAAGIRVVMITGDYPGTALAIAREAGLDAGAVLTGEALDALDEPALRAQLARVSVFARVVPEQKLRLVEAFKAMGEVVAMTGDGVNDAPALKSAHIGIAMGQRGTDVAREAAALVLLDDDFSTIVEAVRLGRRIDDNLRKAMAYILAVHVPTAGMALLPVLLGWPVLFFPIHVAFLEFVIDPACSIVFEAEPAEDDLMRRPPRPARRPLFGRRILALSLLQGLGMFVLTLIVYALGLHQGEGQARALAFTTLVVGNLALILTNRSWAHTLPATLGRRNAALWWVVGGTLLALALALALPALRGLFRFAMPTPSALALAVVAGLAGIAWFEAFKWLHRRNPDRPGTRAA</sequence>
<dbReference type="Gene3D" id="1.20.1110.10">
    <property type="entry name" value="Calcium-transporting ATPase, transmembrane domain"/>
    <property type="match status" value="3"/>
</dbReference>
<evidence type="ECO:0000256" key="9">
    <source>
        <dbReference type="SAM" id="Phobius"/>
    </source>
</evidence>
<dbReference type="GO" id="GO:0016020">
    <property type="term" value="C:membrane"/>
    <property type="evidence" value="ECO:0007669"/>
    <property type="project" value="UniProtKB-SubCell"/>
</dbReference>
<comment type="subcellular location">
    <subcellularLocation>
        <location evidence="1">Membrane</location>
        <topology evidence="1">Multi-pass membrane protein</topology>
    </subcellularLocation>
</comment>
<dbReference type="InterPro" id="IPR044492">
    <property type="entry name" value="P_typ_ATPase_HD_dom"/>
</dbReference>
<evidence type="ECO:0000256" key="7">
    <source>
        <dbReference type="ARBA" id="ARBA00023136"/>
    </source>
</evidence>
<dbReference type="InterPro" id="IPR023298">
    <property type="entry name" value="ATPase_P-typ_TM_dom_sf"/>
</dbReference>
<feature type="transmembrane region" description="Helical" evidence="9">
    <location>
        <begin position="676"/>
        <end position="697"/>
    </location>
</feature>
<dbReference type="InterPro" id="IPR006068">
    <property type="entry name" value="ATPase_P-typ_cation-transptr_C"/>
</dbReference>
<dbReference type="PANTHER" id="PTHR42861">
    <property type="entry name" value="CALCIUM-TRANSPORTING ATPASE"/>
    <property type="match status" value="1"/>
</dbReference>
<feature type="transmembrane region" description="Helical" evidence="9">
    <location>
        <begin position="650"/>
        <end position="670"/>
    </location>
</feature>
<feature type="transmembrane region" description="Helical" evidence="9">
    <location>
        <begin position="236"/>
        <end position="259"/>
    </location>
</feature>
<dbReference type="Pfam" id="PF00690">
    <property type="entry name" value="Cation_ATPase_N"/>
    <property type="match status" value="1"/>
</dbReference>
<dbReference type="NCBIfam" id="TIGR01494">
    <property type="entry name" value="ATPase_P-type"/>
    <property type="match status" value="1"/>
</dbReference>
<dbReference type="EMBL" id="AP018560">
    <property type="protein sequence ID" value="BBD80837.1"/>
    <property type="molecule type" value="Genomic_DNA"/>
</dbReference>
<evidence type="ECO:0000256" key="8">
    <source>
        <dbReference type="SAM" id="MobiDB-lite"/>
    </source>
</evidence>
<organism evidence="11 12">
    <name type="scientific">Aerosticca soli</name>
    <dbReference type="NCBI Taxonomy" id="2010829"/>
    <lineage>
        <taxon>Bacteria</taxon>
        <taxon>Pseudomonadati</taxon>
        <taxon>Pseudomonadota</taxon>
        <taxon>Gammaproteobacteria</taxon>
        <taxon>Lysobacterales</taxon>
        <taxon>Rhodanobacteraceae</taxon>
        <taxon>Aerosticca</taxon>
    </lineage>
</organism>
<dbReference type="Gene3D" id="3.40.1110.10">
    <property type="entry name" value="Calcium-transporting ATPase, cytoplasmic domain N"/>
    <property type="match status" value="2"/>
</dbReference>
<feature type="transmembrane region" description="Helical" evidence="9">
    <location>
        <begin position="788"/>
        <end position="810"/>
    </location>
</feature>
<keyword evidence="12" id="KW-1185">Reference proteome</keyword>
<dbReference type="InterPro" id="IPR008250">
    <property type="entry name" value="ATPase_P-typ_transduc_dom_A_sf"/>
</dbReference>
<evidence type="ECO:0000256" key="4">
    <source>
        <dbReference type="ARBA" id="ARBA00022840"/>
    </source>
</evidence>
<name>A0A2Z6E742_9GAMM</name>
<dbReference type="PROSITE" id="PS00154">
    <property type="entry name" value="ATPASE_E1_E2"/>
    <property type="match status" value="1"/>
</dbReference>
<feature type="transmembrane region" description="Helical" evidence="9">
    <location>
        <begin position="265"/>
        <end position="295"/>
    </location>
</feature>
<evidence type="ECO:0000259" key="10">
    <source>
        <dbReference type="SMART" id="SM00831"/>
    </source>
</evidence>
<dbReference type="InterPro" id="IPR036412">
    <property type="entry name" value="HAD-like_sf"/>
</dbReference>
<dbReference type="InterPro" id="IPR018303">
    <property type="entry name" value="ATPase_P-typ_P_site"/>
</dbReference>
<evidence type="ECO:0000313" key="11">
    <source>
        <dbReference type="EMBL" id="BBD80837.1"/>
    </source>
</evidence>
<dbReference type="SMART" id="SM00831">
    <property type="entry name" value="Cation_ATPase_N"/>
    <property type="match status" value="1"/>
</dbReference>
<feature type="transmembrane region" description="Helical" evidence="9">
    <location>
        <begin position="718"/>
        <end position="744"/>
    </location>
</feature>
<keyword evidence="6 9" id="KW-1133">Transmembrane helix</keyword>
<dbReference type="GO" id="GO:0015662">
    <property type="term" value="F:P-type ion transporter activity"/>
    <property type="evidence" value="ECO:0007669"/>
    <property type="project" value="UniProtKB-ARBA"/>
</dbReference>
<dbReference type="Proteomes" id="UP000270530">
    <property type="component" value="Chromosome"/>
</dbReference>
<dbReference type="SUPFAM" id="SSF56784">
    <property type="entry name" value="HAD-like"/>
    <property type="match status" value="1"/>
</dbReference>
<dbReference type="SFLD" id="SFLDG00002">
    <property type="entry name" value="C1.7:_P-type_atpase_like"/>
    <property type="match status" value="1"/>
</dbReference>
<dbReference type="SUPFAM" id="SSF81653">
    <property type="entry name" value="Calcium ATPase, transduction domain A"/>
    <property type="match status" value="1"/>
</dbReference>
<feature type="transmembrane region" description="Helical" evidence="9">
    <location>
        <begin position="72"/>
        <end position="88"/>
    </location>
</feature>
<keyword evidence="4" id="KW-0067">ATP-binding</keyword>
<dbReference type="PRINTS" id="PR00119">
    <property type="entry name" value="CATATPASE"/>
</dbReference>
<dbReference type="GO" id="GO:0016887">
    <property type="term" value="F:ATP hydrolysis activity"/>
    <property type="evidence" value="ECO:0007669"/>
    <property type="project" value="InterPro"/>
</dbReference>
<dbReference type="AlphaFoldDB" id="A0A2Z6E742"/>
<accession>A0A2Z6E742</accession>
<feature type="transmembrane region" description="Helical" evidence="9">
    <location>
        <begin position="40"/>
        <end position="66"/>
    </location>
</feature>
<dbReference type="InterPro" id="IPR004014">
    <property type="entry name" value="ATPase_P-typ_cation-transptr_N"/>
</dbReference>
<feature type="transmembrane region" description="Helical" evidence="9">
    <location>
        <begin position="822"/>
        <end position="841"/>
    </location>
</feature>
<gene>
    <name evidence="11" type="ORF">ALSL_2211</name>
</gene>
<evidence type="ECO:0000256" key="1">
    <source>
        <dbReference type="ARBA" id="ARBA00004141"/>
    </source>
</evidence>
<evidence type="ECO:0000256" key="5">
    <source>
        <dbReference type="ARBA" id="ARBA00022967"/>
    </source>
</evidence>
<dbReference type="KEGG" id="rbd:ALSL_2211"/>
<reference evidence="12" key="1">
    <citation type="submission" date="2018-04" db="EMBL/GenBank/DDBJ databases">
        <authorList>
            <person name="Watanabe M."/>
            <person name="Kojima H."/>
        </authorList>
    </citation>
    <scope>NUCLEOTIDE SEQUENCE [LARGE SCALE GENOMIC DNA]</scope>
    <source>
        <strain evidence="12">Dysh456</strain>
    </source>
</reference>
<dbReference type="InterPro" id="IPR059000">
    <property type="entry name" value="ATPase_P-type_domA"/>
</dbReference>
<feature type="region of interest" description="Disordered" evidence="8">
    <location>
        <begin position="162"/>
        <end position="183"/>
    </location>
</feature>
<protein>
    <submittedName>
        <fullName evidence="11">Cation transport ATPase</fullName>
    </submittedName>
</protein>
<dbReference type="GO" id="GO:0005524">
    <property type="term" value="F:ATP binding"/>
    <property type="evidence" value="ECO:0007669"/>
    <property type="project" value="UniProtKB-KW"/>
</dbReference>
<keyword evidence="7 9" id="KW-0472">Membrane</keyword>
<reference evidence="12" key="2">
    <citation type="submission" date="2018-06" db="EMBL/GenBank/DDBJ databases">
        <title>Genome sequence of Rhodanobacteraceae bacterium strain Dysh456.</title>
        <authorList>
            <person name="Fukui M."/>
        </authorList>
    </citation>
    <scope>NUCLEOTIDE SEQUENCE [LARGE SCALE GENOMIC DNA]</scope>
    <source>
        <strain evidence="12">Dysh456</strain>
    </source>
</reference>
<dbReference type="Gene3D" id="3.40.50.1000">
    <property type="entry name" value="HAD superfamily/HAD-like"/>
    <property type="match status" value="3"/>
</dbReference>
<evidence type="ECO:0000256" key="2">
    <source>
        <dbReference type="ARBA" id="ARBA00022692"/>
    </source>
</evidence>
<dbReference type="Gene3D" id="2.70.150.10">
    <property type="entry name" value="Calcium-transporting ATPase, cytoplasmic transduction domain A"/>
    <property type="match status" value="1"/>
</dbReference>
<keyword evidence="3" id="KW-0547">Nucleotide-binding</keyword>
<keyword evidence="5" id="KW-1278">Translocase</keyword>
<dbReference type="SUPFAM" id="SSF81660">
    <property type="entry name" value="Metal cation-transporting ATPase, ATP-binding domain N"/>
    <property type="match status" value="1"/>
</dbReference>
<dbReference type="SFLD" id="SFLDS00003">
    <property type="entry name" value="Haloacid_Dehalogenase"/>
    <property type="match status" value="1"/>
</dbReference>
<feature type="domain" description="Cation-transporting P-type ATPase N-terminal" evidence="10">
    <location>
        <begin position="8"/>
        <end position="68"/>
    </location>
</feature>
<dbReference type="SFLD" id="SFLDF00027">
    <property type="entry name" value="p-type_atpase"/>
    <property type="match status" value="1"/>
</dbReference>
<evidence type="ECO:0000313" key="12">
    <source>
        <dbReference type="Proteomes" id="UP000270530"/>
    </source>
</evidence>
<evidence type="ECO:0000256" key="6">
    <source>
        <dbReference type="ARBA" id="ARBA00022989"/>
    </source>
</evidence>
<dbReference type="Pfam" id="PF00689">
    <property type="entry name" value="Cation_ATPase_C"/>
    <property type="match status" value="1"/>
</dbReference>
<dbReference type="InterPro" id="IPR023214">
    <property type="entry name" value="HAD_sf"/>
</dbReference>
<evidence type="ECO:0000256" key="3">
    <source>
        <dbReference type="ARBA" id="ARBA00022741"/>
    </source>
</evidence>
<dbReference type="SUPFAM" id="SSF81665">
    <property type="entry name" value="Calcium ATPase, transmembrane domain M"/>
    <property type="match status" value="1"/>
</dbReference>
<keyword evidence="2 9" id="KW-0812">Transmembrane</keyword>